<dbReference type="PROSITE" id="PS50883">
    <property type="entry name" value="EAL"/>
    <property type="match status" value="1"/>
</dbReference>
<feature type="domain" description="EAL" evidence="1">
    <location>
        <begin position="25"/>
        <end position="277"/>
    </location>
</feature>
<dbReference type="SMART" id="SM00052">
    <property type="entry name" value="EAL"/>
    <property type="match status" value="1"/>
</dbReference>
<dbReference type="InterPro" id="IPR035919">
    <property type="entry name" value="EAL_sf"/>
</dbReference>
<dbReference type="SUPFAM" id="SSF141868">
    <property type="entry name" value="EAL domain-like"/>
    <property type="match status" value="1"/>
</dbReference>
<dbReference type="AlphaFoldDB" id="N6YV97"/>
<dbReference type="Gene3D" id="3.20.20.450">
    <property type="entry name" value="EAL domain"/>
    <property type="match status" value="1"/>
</dbReference>
<dbReference type="InterPro" id="IPR001633">
    <property type="entry name" value="EAL_dom"/>
</dbReference>
<organism evidence="2 3">
    <name type="scientific">Thauera linaloolentis (strain DSM 12138 / JCM 21573 / CCUG 41526 / CIP 105981 / IAM 15112 / NBRC 102519 / 47Lol)</name>
    <dbReference type="NCBI Taxonomy" id="1123367"/>
    <lineage>
        <taxon>Bacteria</taxon>
        <taxon>Pseudomonadati</taxon>
        <taxon>Pseudomonadota</taxon>
        <taxon>Betaproteobacteria</taxon>
        <taxon>Rhodocyclales</taxon>
        <taxon>Zoogloeaceae</taxon>
        <taxon>Thauera</taxon>
    </lineage>
</organism>
<dbReference type="PANTHER" id="PTHR33121">
    <property type="entry name" value="CYCLIC DI-GMP PHOSPHODIESTERASE PDEF"/>
    <property type="match status" value="1"/>
</dbReference>
<protein>
    <submittedName>
        <fullName evidence="2">EAL domain-containing protein</fullName>
    </submittedName>
</protein>
<reference evidence="2 3" key="1">
    <citation type="submission" date="2012-09" db="EMBL/GenBank/DDBJ databases">
        <title>Draft Genome Sequences of 6 Strains from Genus Thauera.</title>
        <authorList>
            <person name="Liu B."/>
            <person name="Shapleigh J.P."/>
            <person name="Frostegard A.H."/>
        </authorList>
    </citation>
    <scope>NUCLEOTIDE SEQUENCE [LARGE SCALE GENOMIC DNA]</scope>
    <source>
        <strain evidence="3">47Lol / DSM 12138</strain>
    </source>
</reference>
<dbReference type="eggNOG" id="COG2200">
    <property type="taxonomic scope" value="Bacteria"/>
</dbReference>
<sequence>MPLTELVHYFNKRSQFAGAGGEEDSLAFDGGRVHAHFAGYVLGSLFQPLAERDGRVLGHEAHLQAWGDGRALPAQAVFLDARTDEELVRLDRLVRTLHALNFLLQREQAGGILSLNVHPRLVRAVPDRHGHVFESVLSRCGLTPDRVVLELADDGLSDPAPLAAAIAEYQERGYRIALDNFGRHSSELGRLEALAPDIVKLDRSLSGRARPPALTARVAAALVPEIRRRGMLVVGQHIENAEQLQHAKELGADWLQGFLIGRPALDCRPVARPRRVPVAA</sequence>
<name>N6YV97_THAL4</name>
<dbReference type="EMBL" id="AMXE01000061">
    <property type="protein sequence ID" value="ENO86078.1"/>
    <property type="molecule type" value="Genomic_DNA"/>
</dbReference>
<dbReference type="PANTHER" id="PTHR33121:SF76">
    <property type="entry name" value="SIGNALING PROTEIN"/>
    <property type="match status" value="1"/>
</dbReference>
<dbReference type="Proteomes" id="UP000013232">
    <property type="component" value="Unassembled WGS sequence"/>
</dbReference>
<dbReference type="InterPro" id="IPR050706">
    <property type="entry name" value="Cyclic-di-GMP_PDE-like"/>
</dbReference>
<dbReference type="CDD" id="cd01948">
    <property type="entry name" value="EAL"/>
    <property type="match status" value="1"/>
</dbReference>
<dbReference type="GO" id="GO:0071111">
    <property type="term" value="F:cyclic-guanylate-specific phosphodiesterase activity"/>
    <property type="evidence" value="ECO:0007669"/>
    <property type="project" value="InterPro"/>
</dbReference>
<accession>N6YV97</accession>
<evidence type="ECO:0000259" key="1">
    <source>
        <dbReference type="PROSITE" id="PS50883"/>
    </source>
</evidence>
<proteinExistence type="predicted"/>
<keyword evidence="3" id="KW-1185">Reference proteome</keyword>
<dbReference type="OrthoDB" id="9813903at2"/>
<evidence type="ECO:0000313" key="2">
    <source>
        <dbReference type="EMBL" id="ENO86078.1"/>
    </source>
</evidence>
<dbReference type="Pfam" id="PF00563">
    <property type="entry name" value="EAL"/>
    <property type="match status" value="1"/>
</dbReference>
<dbReference type="STRING" id="1123367.GCA_000621305_01261"/>
<evidence type="ECO:0000313" key="3">
    <source>
        <dbReference type="Proteomes" id="UP000013232"/>
    </source>
</evidence>
<dbReference type="RefSeq" id="WP_004341154.1">
    <property type="nucleotide sequence ID" value="NZ_AMXE01000061.1"/>
</dbReference>
<comment type="caution">
    <text evidence="2">The sequence shown here is derived from an EMBL/GenBank/DDBJ whole genome shotgun (WGS) entry which is preliminary data.</text>
</comment>
<gene>
    <name evidence="2" type="ORF">C666_14035</name>
</gene>